<dbReference type="Proteomes" id="UP000886998">
    <property type="component" value="Unassembled WGS sequence"/>
</dbReference>
<proteinExistence type="predicted"/>
<organism evidence="1 2">
    <name type="scientific">Trichonephila inaurata madagascariensis</name>
    <dbReference type="NCBI Taxonomy" id="2747483"/>
    <lineage>
        <taxon>Eukaryota</taxon>
        <taxon>Metazoa</taxon>
        <taxon>Ecdysozoa</taxon>
        <taxon>Arthropoda</taxon>
        <taxon>Chelicerata</taxon>
        <taxon>Arachnida</taxon>
        <taxon>Araneae</taxon>
        <taxon>Araneomorphae</taxon>
        <taxon>Entelegynae</taxon>
        <taxon>Araneoidea</taxon>
        <taxon>Nephilidae</taxon>
        <taxon>Trichonephila</taxon>
        <taxon>Trichonephila inaurata</taxon>
    </lineage>
</organism>
<comment type="caution">
    <text evidence="1">The sequence shown here is derived from an EMBL/GenBank/DDBJ whole genome shotgun (WGS) entry which is preliminary data.</text>
</comment>
<protein>
    <submittedName>
        <fullName evidence="1">Uncharacterized protein</fullName>
    </submittedName>
</protein>
<sequence>MFKIVSGGNYARGTTSKKVLANFVENRSTISPVVRNFHNEFLAAVWGAYVILQTSSYPYITFGYYCHRSSSYNTQQEWKYNVCKGHCVLILTMLPLSKVAYLDIPSLMTHPV</sequence>
<keyword evidence="2" id="KW-1185">Reference proteome</keyword>
<accession>A0A8X6Y545</accession>
<evidence type="ECO:0000313" key="2">
    <source>
        <dbReference type="Proteomes" id="UP000886998"/>
    </source>
</evidence>
<dbReference type="AlphaFoldDB" id="A0A8X6Y545"/>
<dbReference type="EMBL" id="BMAV01015228">
    <property type="protein sequence ID" value="GFY64427.1"/>
    <property type="molecule type" value="Genomic_DNA"/>
</dbReference>
<name>A0A8X6Y545_9ARAC</name>
<gene>
    <name evidence="1" type="ORF">TNIN_43231</name>
</gene>
<reference evidence="1" key="1">
    <citation type="submission" date="2020-08" db="EMBL/GenBank/DDBJ databases">
        <title>Multicomponent nature underlies the extraordinary mechanical properties of spider dragline silk.</title>
        <authorList>
            <person name="Kono N."/>
            <person name="Nakamura H."/>
            <person name="Mori M."/>
            <person name="Yoshida Y."/>
            <person name="Ohtoshi R."/>
            <person name="Malay A.D."/>
            <person name="Moran D.A.P."/>
            <person name="Tomita M."/>
            <person name="Numata K."/>
            <person name="Arakawa K."/>
        </authorList>
    </citation>
    <scope>NUCLEOTIDE SEQUENCE</scope>
</reference>
<evidence type="ECO:0000313" key="1">
    <source>
        <dbReference type="EMBL" id="GFY64427.1"/>
    </source>
</evidence>